<reference evidence="1" key="1">
    <citation type="submission" date="2022-07" db="EMBL/GenBank/DDBJ databases">
        <title>Genome Sequence of Physisporinus lineatus.</title>
        <authorList>
            <person name="Buettner E."/>
        </authorList>
    </citation>
    <scope>NUCLEOTIDE SEQUENCE</scope>
    <source>
        <strain evidence="1">VT162</strain>
    </source>
</reference>
<dbReference type="Gene3D" id="3.80.10.10">
    <property type="entry name" value="Ribonuclease Inhibitor"/>
    <property type="match status" value="1"/>
</dbReference>
<comment type="caution">
    <text evidence="1">The sequence shown here is derived from an EMBL/GenBank/DDBJ whole genome shotgun (WGS) entry which is preliminary data.</text>
</comment>
<organism evidence="1 2">
    <name type="scientific">Meripilus lineatus</name>
    <dbReference type="NCBI Taxonomy" id="2056292"/>
    <lineage>
        <taxon>Eukaryota</taxon>
        <taxon>Fungi</taxon>
        <taxon>Dikarya</taxon>
        <taxon>Basidiomycota</taxon>
        <taxon>Agaricomycotina</taxon>
        <taxon>Agaricomycetes</taxon>
        <taxon>Polyporales</taxon>
        <taxon>Meripilaceae</taxon>
        <taxon>Meripilus</taxon>
    </lineage>
</organism>
<sequence length="513" mass="58649">MHAALRIDEVFLRIVEALDQDTAPSTLSILARTCRAFHEPATDVLWSTQISLGPILRLIPGLEIYVERKSQLRPAYDDLLADLLPAQPSFDHFLFRIGSEGFGSDDLALFDKYAAKIKRIRTPRAWPEIGWGRYRLYRFYTIQVPVLAALHAVRPISCFPQLRYLRWPILELEFHGDEKPYEHFISMFFGPNLSELHLHTEISPLLQYTLKEACPSLESFKFTFIPYYGYLGFFQGWARLKSLEFTGVWNHADTWSVPALLPNLESLTLCIDQSEELGLRGRREERDRTLVHIYPSLRSFDLTVKRGVTSQVSALLTLLSCPRLEDLEIRFPWERVAIEQPAMSLFQSISHMCSPGALQKLKITTSIPSRVQDLFAPFEAIRPLLFFPIIHTLHCEIPFVDLDDAKILEITQAWRSLVSLHLESKQPDDHTPAVDHITLKALEHLSKNCPNLKGFYATVDARSIPELPSPTSTNPETDDLAERCKLASLSFVDSSIDDPESCLLRTCFLCFLH</sequence>
<dbReference type="EMBL" id="JANAWD010000132">
    <property type="protein sequence ID" value="KAJ3486083.1"/>
    <property type="molecule type" value="Genomic_DNA"/>
</dbReference>
<evidence type="ECO:0000313" key="1">
    <source>
        <dbReference type="EMBL" id="KAJ3486083.1"/>
    </source>
</evidence>
<accession>A0AAD5VA32</accession>
<keyword evidence="2" id="KW-1185">Reference proteome</keyword>
<dbReference type="AlphaFoldDB" id="A0AAD5VA32"/>
<evidence type="ECO:0000313" key="2">
    <source>
        <dbReference type="Proteomes" id="UP001212997"/>
    </source>
</evidence>
<protein>
    <recommendedName>
        <fullName evidence="3">F-box domain-containing protein</fullName>
    </recommendedName>
</protein>
<evidence type="ECO:0008006" key="3">
    <source>
        <dbReference type="Google" id="ProtNLM"/>
    </source>
</evidence>
<proteinExistence type="predicted"/>
<gene>
    <name evidence="1" type="ORF">NLI96_g4489</name>
</gene>
<dbReference type="InterPro" id="IPR032675">
    <property type="entry name" value="LRR_dom_sf"/>
</dbReference>
<dbReference type="SUPFAM" id="SSF52047">
    <property type="entry name" value="RNI-like"/>
    <property type="match status" value="1"/>
</dbReference>
<dbReference type="Proteomes" id="UP001212997">
    <property type="component" value="Unassembled WGS sequence"/>
</dbReference>
<name>A0AAD5VA32_9APHY</name>